<evidence type="ECO:0000256" key="6">
    <source>
        <dbReference type="ARBA" id="ARBA00022918"/>
    </source>
</evidence>
<organism evidence="8 9">
    <name type="scientific">Tanacetum coccineum</name>
    <dbReference type="NCBI Taxonomy" id="301880"/>
    <lineage>
        <taxon>Eukaryota</taxon>
        <taxon>Viridiplantae</taxon>
        <taxon>Streptophyta</taxon>
        <taxon>Embryophyta</taxon>
        <taxon>Tracheophyta</taxon>
        <taxon>Spermatophyta</taxon>
        <taxon>Magnoliopsida</taxon>
        <taxon>eudicotyledons</taxon>
        <taxon>Gunneridae</taxon>
        <taxon>Pentapetalae</taxon>
        <taxon>asterids</taxon>
        <taxon>campanulids</taxon>
        <taxon>Asterales</taxon>
        <taxon>Asteraceae</taxon>
        <taxon>Asteroideae</taxon>
        <taxon>Anthemideae</taxon>
        <taxon>Anthemidinae</taxon>
        <taxon>Tanacetum</taxon>
    </lineage>
</organism>
<accession>A0ABQ5I4M0</accession>
<dbReference type="EMBL" id="BQNB010020301">
    <property type="protein sequence ID" value="GJT94497.1"/>
    <property type="molecule type" value="Genomic_DNA"/>
</dbReference>
<comment type="caution">
    <text evidence="8">The sequence shown here is derived from an EMBL/GenBank/DDBJ whole genome shotgun (WGS) entry which is preliminary data.</text>
</comment>
<keyword evidence="2" id="KW-0548">Nucleotidyltransferase</keyword>
<keyword evidence="5" id="KW-0378">Hydrolase</keyword>
<keyword evidence="6" id="KW-0695">RNA-directed DNA polymerase</keyword>
<evidence type="ECO:0000256" key="3">
    <source>
        <dbReference type="ARBA" id="ARBA00022722"/>
    </source>
</evidence>
<protein>
    <submittedName>
        <fullName evidence="8">Mitochondrial protein</fullName>
    </submittedName>
</protein>
<evidence type="ECO:0000259" key="7">
    <source>
        <dbReference type="Pfam" id="PF17917"/>
    </source>
</evidence>
<dbReference type="SUPFAM" id="SSF56672">
    <property type="entry name" value="DNA/RNA polymerases"/>
    <property type="match status" value="1"/>
</dbReference>
<evidence type="ECO:0000313" key="9">
    <source>
        <dbReference type="Proteomes" id="UP001151760"/>
    </source>
</evidence>
<evidence type="ECO:0000313" key="8">
    <source>
        <dbReference type="EMBL" id="GJT94497.1"/>
    </source>
</evidence>
<keyword evidence="9" id="KW-1185">Reference proteome</keyword>
<keyword evidence="3" id="KW-0540">Nuclease</keyword>
<gene>
    <name evidence="8" type="ORF">Tco_1090015</name>
</gene>
<keyword evidence="1" id="KW-0808">Transferase</keyword>
<evidence type="ECO:0000256" key="5">
    <source>
        <dbReference type="ARBA" id="ARBA00022801"/>
    </source>
</evidence>
<dbReference type="Gene3D" id="3.10.20.370">
    <property type="match status" value="1"/>
</dbReference>
<dbReference type="InterPro" id="IPR043502">
    <property type="entry name" value="DNA/RNA_pol_sf"/>
</dbReference>
<keyword evidence="4" id="KW-0255">Endonuclease</keyword>
<proteinExistence type="predicted"/>
<reference evidence="8" key="2">
    <citation type="submission" date="2022-01" db="EMBL/GenBank/DDBJ databases">
        <authorList>
            <person name="Yamashiro T."/>
            <person name="Shiraishi A."/>
            <person name="Satake H."/>
            <person name="Nakayama K."/>
        </authorList>
    </citation>
    <scope>NUCLEOTIDE SEQUENCE</scope>
</reference>
<dbReference type="PANTHER" id="PTHR34072">
    <property type="entry name" value="ENZYMATIC POLYPROTEIN-RELATED"/>
    <property type="match status" value="1"/>
</dbReference>
<dbReference type="PANTHER" id="PTHR34072:SF55">
    <property type="entry name" value="DNA_RNA POLYMERASES SUPERFAMILY PROTEIN"/>
    <property type="match status" value="1"/>
</dbReference>
<dbReference type="InterPro" id="IPR041373">
    <property type="entry name" value="RT_RNaseH"/>
</dbReference>
<evidence type="ECO:0000256" key="1">
    <source>
        <dbReference type="ARBA" id="ARBA00022679"/>
    </source>
</evidence>
<evidence type="ECO:0000256" key="4">
    <source>
        <dbReference type="ARBA" id="ARBA00022759"/>
    </source>
</evidence>
<dbReference type="Pfam" id="PF17917">
    <property type="entry name" value="RT_RNaseH"/>
    <property type="match status" value="1"/>
</dbReference>
<name>A0ABQ5I4M0_9ASTR</name>
<evidence type="ECO:0000256" key="2">
    <source>
        <dbReference type="ARBA" id="ARBA00022695"/>
    </source>
</evidence>
<dbReference type="CDD" id="cd09274">
    <property type="entry name" value="RNase_HI_RT_Ty3"/>
    <property type="match status" value="1"/>
</dbReference>
<dbReference type="Proteomes" id="UP001151760">
    <property type="component" value="Unassembled WGS sequence"/>
</dbReference>
<reference evidence="8" key="1">
    <citation type="journal article" date="2022" name="Int. J. Mol. Sci.">
        <title>Draft Genome of Tanacetum Coccineum: Genomic Comparison of Closely Related Tanacetum-Family Plants.</title>
        <authorList>
            <person name="Yamashiro T."/>
            <person name="Shiraishi A."/>
            <person name="Nakayama K."/>
            <person name="Satake H."/>
        </authorList>
    </citation>
    <scope>NUCLEOTIDE SEQUENCE</scope>
</reference>
<feature type="domain" description="Reverse transcriptase RNase H-like" evidence="7">
    <location>
        <begin position="11"/>
        <end position="108"/>
    </location>
</feature>
<sequence length="130" mass="15231">MTQTPVLALPDYNKTFMVEIDASRVGIGAVLQQDGHPIAYLCKTLVLKHQALSTYEKEFLAMLMALEKWRSYLLDRHFKIKTDHFSLKYLLNQRLTTPFQVKWLPKLLRVDYEISYNKGSENVVAYCRLF</sequence>